<dbReference type="SUPFAM" id="SSF55486">
    <property type="entry name" value="Metalloproteases ('zincins'), catalytic domain"/>
    <property type="match status" value="1"/>
</dbReference>
<keyword evidence="12 15" id="KW-1015">Disulfide bond</keyword>
<organism evidence="23 24">
    <name type="scientific">Podarcis lilfordi</name>
    <name type="common">Lilford's wall lizard</name>
    <dbReference type="NCBI Taxonomy" id="74358"/>
    <lineage>
        <taxon>Eukaryota</taxon>
        <taxon>Metazoa</taxon>
        <taxon>Chordata</taxon>
        <taxon>Craniata</taxon>
        <taxon>Vertebrata</taxon>
        <taxon>Euteleostomi</taxon>
        <taxon>Lepidosauria</taxon>
        <taxon>Squamata</taxon>
        <taxon>Bifurcata</taxon>
        <taxon>Unidentata</taxon>
        <taxon>Episquamata</taxon>
        <taxon>Laterata</taxon>
        <taxon>Lacertibaenia</taxon>
        <taxon>Lacertidae</taxon>
        <taxon>Podarcis</taxon>
    </lineage>
</organism>
<dbReference type="FunFam" id="3.40.390.10:FF:000002">
    <property type="entry name" value="Disintegrin and metalloproteinase domain-containing protein 22"/>
    <property type="match status" value="1"/>
</dbReference>
<feature type="domain" description="Peptidase M12B" evidence="22">
    <location>
        <begin position="212"/>
        <end position="389"/>
    </location>
</feature>
<keyword evidence="7 16" id="KW-0479">Metal-binding</keyword>
<protein>
    <submittedName>
        <fullName evidence="23">And metalloproteinase domain-containing 20-like</fullName>
    </submittedName>
</protein>
<feature type="domain" description="Disintegrin" evidence="21">
    <location>
        <begin position="410"/>
        <end position="496"/>
    </location>
</feature>
<evidence type="ECO:0000256" key="5">
    <source>
        <dbReference type="ARBA" id="ARBA00022656"/>
    </source>
</evidence>
<dbReference type="CDD" id="cd04269">
    <property type="entry name" value="ZnMc_adamalysin_II_like"/>
    <property type="match status" value="1"/>
</dbReference>
<evidence type="ECO:0000256" key="14">
    <source>
        <dbReference type="PROSITE-ProRule" id="PRU00068"/>
    </source>
</evidence>
<feature type="active site" evidence="16">
    <location>
        <position position="348"/>
    </location>
</feature>
<keyword evidence="24" id="KW-1185">Reference proteome</keyword>
<evidence type="ECO:0000256" key="9">
    <source>
        <dbReference type="ARBA" id="ARBA00022833"/>
    </source>
</evidence>
<comment type="caution">
    <text evidence="15">Lacks conserved residue(s) required for the propagation of feature annotation.</text>
</comment>
<dbReference type="Pfam" id="PF08516">
    <property type="entry name" value="ADAM_CR"/>
    <property type="match status" value="1"/>
</dbReference>
<feature type="disulfide bond" evidence="14">
    <location>
        <begin position="468"/>
        <end position="488"/>
    </location>
</feature>
<evidence type="ECO:0000256" key="1">
    <source>
        <dbReference type="ARBA" id="ARBA00001947"/>
    </source>
</evidence>
<keyword evidence="10 18" id="KW-1133">Transmembrane helix</keyword>
<evidence type="ECO:0000256" key="6">
    <source>
        <dbReference type="ARBA" id="ARBA00022692"/>
    </source>
</evidence>
<dbReference type="InterPro" id="IPR001762">
    <property type="entry name" value="Disintegrin_dom"/>
</dbReference>
<dbReference type="Gene3D" id="3.40.390.10">
    <property type="entry name" value="Collagenase (Catalytic Domain)"/>
    <property type="match status" value="1"/>
</dbReference>
<feature type="disulfide bond" evidence="16">
    <location>
        <begin position="364"/>
        <end position="369"/>
    </location>
</feature>
<dbReference type="GO" id="GO:0009897">
    <property type="term" value="C:external side of plasma membrane"/>
    <property type="evidence" value="ECO:0007669"/>
    <property type="project" value="TreeGrafter"/>
</dbReference>
<dbReference type="GO" id="GO:0090729">
    <property type="term" value="F:toxin activity"/>
    <property type="evidence" value="ECO:0007669"/>
    <property type="project" value="UniProtKB-KW"/>
</dbReference>
<dbReference type="GO" id="GO:0046872">
    <property type="term" value="F:metal ion binding"/>
    <property type="evidence" value="ECO:0007669"/>
    <property type="project" value="UniProtKB-KW"/>
</dbReference>
<feature type="disulfide bond" evidence="15">
    <location>
        <begin position="657"/>
        <end position="666"/>
    </location>
</feature>
<dbReference type="InterPro" id="IPR018358">
    <property type="entry name" value="Disintegrin_CS"/>
</dbReference>
<evidence type="ECO:0000259" key="22">
    <source>
        <dbReference type="PROSITE" id="PS50215"/>
    </source>
</evidence>
<evidence type="ECO:0000313" key="24">
    <source>
        <dbReference type="Proteomes" id="UP001178461"/>
    </source>
</evidence>
<keyword evidence="9 16" id="KW-0862">Zinc</keyword>
<evidence type="ECO:0000256" key="17">
    <source>
        <dbReference type="SAM" id="MobiDB-lite"/>
    </source>
</evidence>
<dbReference type="GO" id="GO:0004222">
    <property type="term" value="F:metalloendopeptidase activity"/>
    <property type="evidence" value="ECO:0007669"/>
    <property type="project" value="InterPro"/>
</dbReference>
<dbReference type="PROSITE" id="PS50026">
    <property type="entry name" value="EGF_3"/>
    <property type="match status" value="1"/>
</dbReference>
<dbReference type="InterPro" id="IPR002870">
    <property type="entry name" value="Peptidase_M12B_N"/>
</dbReference>
<comment type="cofactor">
    <cofactor evidence="1">
        <name>Zn(2+)</name>
        <dbReference type="ChEBI" id="CHEBI:29105"/>
    </cofactor>
</comment>
<evidence type="ECO:0000256" key="12">
    <source>
        <dbReference type="ARBA" id="ARBA00023157"/>
    </source>
</evidence>
<dbReference type="InterPro" id="IPR006586">
    <property type="entry name" value="ADAM_Cys-rich"/>
</dbReference>
<proteinExistence type="predicted"/>
<dbReference type="InterPro" id="IPR024079">
    <property type="entry name" value="MetalloPept_cat_dom_sf"/>
</dbReference>
<evidence type="ECO:0000256" key="16">
    <source>
        <dbReference type="PROSITE-ProRule" id="PRU00276"/>
    </source>
</evidence>
<keyword evidence="11 18" id="KW-0472">Membrane</keyword>
<dbReference type="AlphaFoldDB" id="A0AA35JPQ8"/>
<accession>A0AA35JPQ8</accession>
<evidence type="ECO:0000256" key="4">
    <source>
        <dbReference type="ARBA" id="ARBA00022525"/>
    </source>
</evidence>
<keyword evidence="4" id="KW-0964">Secreted</keyword>
<keyword evidence="8" id="KW-0378">Hydrolase</keyword>
<evidence type="ECO:0000259" key="21">
    <source>
        <dbReference type="PROSITE" id="PS50214"/>
    </source>
</evidence>
<dbReference type="Pfam" id="PF01421">
    <property type="entry name" value="Reprolysin"/>
    <property type="match status" value="1"/>
</dbReference>
<gene>
    <name evidence="23" type="ORF">PODLI_1B019204</name>
</gene>
<dbReference type="PROSITE" id="PS50215">
    <property type="entry name" value="ADAM_MEPRO"/>
    <property type="match status" value="1"/>
</dbReference>
<keyword evidence="15" id="KW-0245">EGF-like domain</keyword>
<dbReference type="PANTHER" id="PTHR11905:SF251">
    <property type="entry name" value="MEDIATOR COMPLEX SUBUNIT 6"/>
    <property type="match status" value="1"/>
</dbReference>
<feature type="chain" id="PRO_5041445576" evidence="19">
    <location>
        <begin position="36"/>
        <end position="749"/>
    </location>
</feature>
<dbReference type="GO" id="GO:1990913">
    <property type="term" value="C:sperm head plasma membrane"/>
    <property type="evidence" value="ECO:0007669"/>
    <property type="project" value="TreeGrafter"/>
</dbReference>
<evidence type="ECO:0000256" key="19">
    <source>
        <dbReference type="SAM" id="SignalP"/>
    </source>
</evidence>
<evidence type="ECO:0000256" key="8">
    <source>
        <dbReference type="ARBA" id="ARBA00022801"/>
    </source>
</evidence>
<name>A0AA35JPQ8_9SAUR</name>
<feature type="binding site" evidence="16">
    <location>
        <position position="351"/>
    </location>
    <ligand>
        <name>Zn(2+)</name>
        <dbReference type="ChEBI" id="CHEBI:29105"/>
        <note>catalytic</note>
    </ligand>
</feature>
<dbReference type="PROSITE" id="PS01186">
    <property type="entry name" value="EGF_2"/>
    <property type="match status" value="1"/>
</dbReference>
<keyword evidence="6 18" id="KW-0812">Transmembrane</keyword>
<dbReference type="Proteomes" id="UP001178461">
    <property type="component" value="Chromosome 1"/>
</dbReference>
<dbReference type="InterPro" id="IPR001590">
    <property type="entry name" value="Peptidase_M12B"/>
</dbReference>
<reference evidence="23" key="1">
    <citation type="submission" date="2022-12" db="EMBL/GenBank/DDBJ databases">
        <authorList>
            <person name="Alioto T."/>
            <person name="Alioto T."/>
            <person name="Gomez Garrido J."/>
        </authorList>
    </citation>
    <scope>NUCLEOTIDE SEQUENCE</scope>
</reference>
<evidence type="ECO:0000256" key="3">
    <source>
        <dbReference type="ARBA" id="ARBA00004613"/>
    </source>
</evidence>
<dbReference type="PANTHER" id="PTHR11905">
    <property type="entry name" value="ADAM A DISINTEGRIN AND METALLOPROTEASE DOMAIN"/>
    <property type="match status" value="1"/>
</dbReference>
<feature type="transmembrane region" description="Helical" evidence="18">
    <location>
        <begin position="689"/>
        <end position="716"/>
    </location>
</feature>
<evidence type="ECO:0000256" key="2">
    <source>
        <dbReference type="ARBA" id="ARBA00004479"/>
    </source>
</evidence>
<feature type="binding site" evidence="16">
    <location>
        <position position="347"/>
    </location>
    <ligand>
        <name>Zn(2+)</name>
        <dbReference type="ChEBI" id="CHEBI:29105"/>
        <note>catalytic</note>
    </ligand>
</feature>
<dbReference type="SMART" id="SM00608">
    <property type="entry name" value="ACR"/>
    <property type="match status" value="1"/>
</dbReference>
<dbReference type="InterPro" id="IPR034027">
    <property type="entry name" value="Reprolysin_adamalysin"/>
</dbReference>
<evidence type="ECO:0000313" key="23">
    <source>
        <dbReference type="EMBL" id="CAI5763862.1"/>
    </source>
</evidence>
<feature type="domain" description="EGF-like" evidence="20">
    <location>
        <begin position="634"/>
        <end position="667"/>
    </location>
</feature>
<dbReference type="InterPro" id="IPR000742">
    <property type="entry name" value="EGF"/>
</dbReference>
<dbReference type="EMBL" id="OX395126">
    <property type="protein sequence ID" value="CAI5763862.1"/>
    <property type="molecule type" value="Genomic_DNA"/>
</dbReference>
<evidence type="ECO:0000256" key="15">
    <source>
        <dbReference type="PROSITE-ProRule" id="PRU00076"/>
    </source>
</evidence>
<evidence type="ECO:0000256" key="10">
    <source>
        <dbReference type="ARBA" id="ARBA00022989"/>
    </source>
</evidence>
<evidence type="ECO:0000256" key="13">
    <source>
        <dbReference type="ARBA" id="ARBA00023240"/>
    </source>
</evidence>
<dbReference type="Gene3D" id="4.10.70.10">
    <property type="entry name" value="Disintegrin domain"/>
    <property type="match status" value="1"/>
</dbReference>
<keyword evidence="5" id="KW-0800">Toxin</keyword>
<evidence type="ECO:0000256" key="18">
    <source>
        <dbReference type="SAM" id="Phobius"/>
    </source>
</evidence>
<dbReference type="FunFam" id="4.10.70.10:FF:000001">
    <property type="entry name" value="Disintegrin and metalloproteinase domain-containing protein 22"/>
    <property type="match status" value="1"/>
</dbReference>
<evidence type="ECO:0000259" key="20">
    <source>
        <dbReference type="PROSITE" id="PS50026"/>
    </source>
</evidence>
<dbReference type="SMART" id="SM00050">
    <property type="entry name" value="DISIN"/>
    <property type="match status" value="1"/>
</dbReference>
<dbReference type="PROSITE" id="PS50214">
    <property type="entry name" value="DISINTEGRIN_2"/>
    <property type="match status" value="1"/>
</dbReference>
<comment type="subcellular location">
    <subcellularLocation>
        <location evidence="2">Membrane</location>
        <topology evidence="2">Single-pass type I membrane protein</topology>
    </subcellularLocation>
    <subcellularLocation>
        <location evidence="3">Secreted</location>
    </subcellularLocation>
</comment>
<feature type="signal peptide" evidence="19">
    <location>
        <begin position="1"/>
        <end position="35"/>
    </location>
</feature>
<feature type="binding site" evidence="16">
    <location>
        <position position="357"/>
    </location>
    <ligand>
        <name>Zn(2+)</name>
        <dbReference type="ChEBI" id="CHEBI:29105"/>
        <note>catalytic</note>
    </ligand>
</feature>
<dbReference type="Pfam" id="PF00200">
    <property type="entry name" value="Disintegrin"/>
    <property type="match status" value="1"/>
</dbReference>
<feature type="region of interest" description="Disordered" evidence="17">
    <location>
        <begin position="729"/>
        <end position="749"/>
    </location>
</feature>
<dbReference type="GO" id="GO:0008584">
    <property type="term" value="P:male gonad development"/>
    <property type="evidence" value="ECO:0007669"/>
    <property type="project" value="TreeGrafter"/>
</dbReference>
<dbReference type="GO" id="GO:0006508">
    <property type="term" value="P:proteolysis"/>
    <property type="evidence" value="ECO:0007669"/>
    <property type="project" value="InterPro"/>
</dbReference>
<dbReference type="PROSITE" id="PS00427">
    <property type="entry name" value="DISINTEGRIN_1"/>
    <property type="match status" value="1"/>
</dbReference>
<sequence>MGCLSAFFHLSGKMTSSLPWLLVLISWNVLSETAGQNPPQGYRYASYEMIVPRKLTPRYGQNPHTITYLLQIEGKGHIVKLRKKKSFVPKHFPVFTYSREGDLQMDYPFIRDDCFYRGLVKGHPASRVTLSTCSGGLRGLLHLENRTYEIEPVQASATSQHVLYRLEEMVGAVRMRCGLTEEEQRRQEAMIQSTNNVTVQIDARGAWWTHTRYLELAIVIEHERYVRFDRNESRIALQVLDIIHAANSIYEPLAVALSIAGLEIWSEKNLMKIEDTIEQTLLNFAMFVRESLSKHIDLDAAHLFVYKSFGNTLGLAYVRTICLAHWATGVESYMTYSLFDFTVIFAHELGHNLGMKHDEKYCTCDRHACVMAAYGVTTDKFSNCSYKDYFSVRNRQCLLVPLDPDLMYKFAYCGNKVVEDKEECDCGSTEQCKLDPCCQSNCMLSPDATCAFGECCVECQYLPVHKVCREQVSSCDLPEYCNGTSEWCPEDVYVQDGAPCSDGAYCYHGNCTTHTRQCRMIFGNKATGASKDCFSEMNARGDRFGNCGLRHDTYKKCDTQNILCGRIQCENVDTVPSLEEHSTIINTPLGNRKCWSTDYHAGMEIPDIGAVRDGTPCGTEMMCINGECKKVSLLKYDCNVTKCHNRGICNTYKHCHCDYGWAPPDCLNEGYGGSIDSGPPPPGKASQHIGIIIGIIAAIVFLVFTVVAILGLGNYFRKHPRERFVKKPERTYEEDIKKEENPVPTESEN</sequence>
<evidence type="ECO:0000256" key="11">
    <source>
        <dbReference type="ARBA" id="ARBA00023136"/>
    </source>
</evidence>
<evidence type="ECO:0000256" key="7">
    <source>
        <dbReference type="ARBA" id="ARBA00022723"/>
    </source>
</evidence>
<dbReference type="GO" id="GO:0005576">
    <property type="term" value="C:extracellular region"/>
    <property type="evidence" value="ECO:0007669"/>
    <property type="project" value="UniProtKB-SubCell"/>
</dbReference>
<feature type="compositionally biased region" description="Basic and acidic residues" evidence="17">
    <location>
        <begin position="729"/>
        <end position="741"/>
    </location>
</feature>
<keyword evidence="13" id="KW-1199">Hemostasis impairing toxin</keyword>
<keyword evidence="19" id="KW-0732">Signal</keyword>
<dbReference type="InterPro" id="IPR036436">
    <property type="entry name" value="Disintegrin_dom_sf"/>
</dbReference>
<dbReference type="Pfam" id="PF01562">
    <property type="entry name" value="Pep_M12B_propep"/>
    <property type="match status" value="1"/>
</dbReference>
<dbReference type="SUPFAM" id="SSF57552">
    <property type="entry name" value="Blood coagulation inhibitor (disintegrin)"/>
    <property type="match status" value="1"/>
</dbReference>